<dbReference type="Proteomes" id="UP001479436">
    <property type="component" value="Unassembled WGS sequence"/>
</dbReference>
<sequence length="150" mass="16673">MFQVFACCLSKNSYTRVPECSVQSEKVNTKSINAFSSRVISCVIATEDFTGLNTTDHPLIFNKGARICVVEKANDHFVGFLENDPMKELGNFPAEICQVDRAWLAEKFSKTSISSDSESEMESESEGAKMITKEPGTYTMNSSKFVEIDV</sequence>
<evidence type="ECO:0000256" key="1">
    <source>
        <dbReference type="SAM" id="MobiDB-lite"/>
    </source>
</evidence>
<proteinExistence type="predicted"/>
<evidence type="ECO:0000313" key="2">
    <source>
        <dbReference type="EMBL" id="KAK9711276.1"/>
    </source>
</evidence>
<dbReference type="SUPFAM" id="SSF50044">
    <property type="entry name" value="SH3-domain"/>
    <property type="match status" value="1"/>
</dbReference>
<name>A0ABR2VZC9_9FUNG</name>
<dbReference type="InterPro" id="IPR036028">
    <property type="entry name" value="SH3-like_dom_sf"/>
</dbReference>
<keyword evidence="3" id="KW-1185">Reference proteome</keyword>
<dbReference type="EMBL" id="JASJQH010007294">
    <property type="protein sequence ID" value="KAK9711276.1"/>
    <property type="molecule type" value="Genomic_DNA"/>
</dbReference>
<organism evidence="2 3">
    <name type="scientific">Basidiobolus ranarum</name>
    <dbReference type="NCBI Taxonomy" id="34480"/>
    <lineage>
        <taxon>Eukaryota</taxon>
        <taxon>Fungi</taxon>
        <taxon>Fungi incertae sedis</taxon>
        <taxon>Zoopagomycota</taxon>
        <taxon>Entomophthoromycotina</taxon>
        <taxon>Basidiobolomycetes</taxon>
        <taxon>Basidiobolales</taxon>
        <taxon>Basidiobolaceae</taxon>
        <taxon>Basidiobolus</taxon>
    </lineage>
</organism>
<evidence type="ECO:0000313" key="3">
    <source>
        <dbReference type="Proteomes" id="UP001479436"/>
    </source>
</evidence>
<feature type="region of interest" description="Disordered" evidence="1">
    <location>
        <begin position="114"/>
        <end position="134"/>
    </location>
</feature>
<protein>
    <submittedName>
        <fullName evidence="2">Uncharacterized protein</fullName>
    </submittedName>
</protein>
<gene>
    <name evidence="2" type="ORF">K7432_007960</name>
</gene>
<accession>A0ABR2VZC9</accession>
<comment type="caution">
    <text evidence="2">The sequence shown here is derived from an EMBL/GenBank/DDBJ whole genome shotgun (WGS) entry which is preliminary data.</text>
</comment>
<reference evidence="2 3" key="1">
    <citation type="submission" date="2023-04" db="EMBL/GenBank/DDBJ databases">
        <title>Genome of Basidiobolus ranarum AG-B5.</title>
        <authorList>
            <person name="Stajich J.E."/>
            <person name="Carter-House D."/>
            <person name="Gryganskyi A."/>
        </authorList>
    </citation>
    <scope>NUCLEOTIDE SEQUENCE [LARGE SCALE GENOMIC DNA]</scope>
    <source>
        <strain evidence="2 3">AG-B5</strain>
    </source>
</reference>